<dbReference type="PANTHER" id="PTHR43046">
    <property type="entry name" value="GDP-MANNOSE MANNOSYL HYDROLASE"/>
    <property type="match status" value="1"/>
</dbReference>
<dbReference type="InterPro" id="IPR000086">
    <property type="entry name" value="NUDIX_hydrolase_dom"/>
</dbReference>
<dbReference type="PANTHER" id="PTHR43046:SF2">
    <property type="entry name" value="8-OXO-DGTP DIPHOSPHATASE-RELATED"/>
    <property type="match status" value="1"/>
</dbReference>
<evidence type="ECO:0000313" key="5">
    <source>
        <dbReference type="EMBL" id="RAZ81606.1"/>
    </source>
</evidence>
<organism evidence="5 6">
    <name type="scientific">Planococcus halotolerans</name>
    <dbReference type="NCBI Taxonomy" id="2233542"/>
    <lineage>
        <taxon>Bacteria</taxon>
        <taxon>Bacillati</taxon>
        <taxon>Bacillota</taxon>
        <taxon>Bacilli</taxon>
        <taxon>Bacillales</taxon>
        <taxon>Caryophanaceae</taxon>
        <taxon>Planococcus</taxon>
    </lineage>
</organism>
<dbReference type="AlphaFoldDB" id="A0A365L845"/>
<dbReference type="InterPro" id="IPR015797">
    <property type="entry name" value="NUDIX_hydrolase-like_dom_sf"/>
</dbReference>
<dbReference type="PROSITE" id="PS51462">
    <property type="entry name" value="NUDIX"/>
    <property type="match status" value="1"/>
</dbReference>
<reference evidence="5 6" key="1">
    <citation type="submission" date="2018-06" db="EMBL/GenBank/DDBJ databases">
        <title>The draft genome sequences of strains SCU63 and S1.</title>
        <authorList>
            <person name="Gan L."/>
        </authorList>
    </citation>
    <scope>NUCLEOTIDE SEQUENCE [LARGE SCALE GENOMIC DNA]</scope>
    <source>
        <strain evidence="5 6">SCU63</strain>
    </source>
</reference>
<keyword evidence="2 3" id="KW-0378">Hydrolase</keyword>
<dbReference type="InterPro" id="IPR020084">
    <property type="entry name" value="NUDIX_hydrolase_CS"/>
</dbReference>
<dbReference type="PROSITE" id="PS00893">
    <property type="entry name" value="NUDIX_BOX"/>
    <property type="match status" value="1"/>
</dbReference>
<comment type="cofactor">
    <cofactor evidence="1">
        <name>Mg(2+)</name>
        <dbReference type="ChEBI" id="CHEBI:18420"/>
    </cofactor>
</comment>
<evidence type="ECO:0000256" key="1">
    <source>
        <dbReference type="ARBA" id="ARBA00001946"/>
    </source>
</evidence>
<dbReference type="Pfam" id="PF00293">
    <property type="entry name" value="NUDIX"/>
    <property type="match status" value="1"/>
</dbReference>
<dbReference type="GO" id="GO:0016787">
    <property type="term" value="F:hydrolase activity"/>
    <property type="evidence" value="ECO:0007669"/>
    <property type="project" value="UniProtKB-KW"/>
</dbReference>
<dbReference type="InterPro" id="IPR020476">
    <property type="entry name" value="Nudix_hydrolase"/>
</dbReference>
<dbReference type="SUPFAM" id="SSF55811">
    <property type="entry name" value="Nudix"/>
    <property type="match status" value="1"/>
</dbReference>
<accession>A0A365L845</accession>
<dbReference type="Gene3D" id="3.90.79.10">
    <property type="entry name" value="Nucleoside Triphosphate Pyrophosphohydrolase"/>
    <property type="match status" value="1"/>
</dbReference>
<comment type="similarity">
    <text evidence="3">Belongs to the Nudix hydrolase family.</text>
</comment>
<name>A0A365L845_9BACL</name>
<feature type="domain" description="Nudix hydrolase" evidence="4">
    <location>
        <begin position="10"/>
        <end position="141"/>
    </location>
</feature>
<evidence type="ECO:0000259" key="4">
    <source>
        <dbReference type="PROSITE" id="PS51462"/>
    </source>
</evidence>
<dbReference type="EMBL" id="QLZR01000001">
    <property type="protein sequence ID" value="RAZ81606.1"/>
    <property type="molecule type" value="Genomic_DNA"/>
</dbReference>
<proteinExistence type="inferred from homology"/>
<keyword evidence="6" id="KW-1185">Reference proteome</keyword>
<evidence type="ECO:0000256" key="2">
    <source>
        <dbReference type="ARBA" id="ARBA00022801"/>
    </source>
</evidence>
<gene>
    <name evidence="5" type="ORF">DP120_03140</name>
</gene>
<dbReference type="PRINTS" id="PR00502">
    <property type="entry name" value="NUDIXFAMILY"/>
</dbReference>
<dbReference type="CDD" id="cd04677">
    <property type="entry name" value="NUDIX_Hydrolase"/>
    <property type="match status" value="1"/>
</dbReference>
<evidence type="ECO:0000313" key="6">
    <source>
        <dbReference type="Proteomes" id="UP000251002"/>
    </source>
</evidence>
<evidence type="ECO:0000256" key="3">
    <source>
        <dbReference type="RuleBase" id="RU003476"/>
    </source>
</evidence>
<comment type="caution">
    <text evidence="5">The sequence shown here is derived from an EMBL/GenBank/DDBJ whole genome shotgun (WGS) entry which is preliminary data.</text>
</comment>
<dbReference type="Proteomes" id="UP000251002">
    <property type="component" value="Unassembled WGS sequence"/>
</dbReference>
<sequence>MRKLIGTQALMVVGAMVAVFNEKGEILLQQRVDIKKWGFPGGVMEYGESLEETALRELYEETGLKAKDLKLLEVLSGEKECHQYPNGDEIYGVTAVFTTSTASGELCINDGESINIEFFSLENLPSNLVGKSEYIISKYFL</sequence>
<protein>
    <recommendedName>
        <fullName evidence="4">Nudix hydrolase domain-containing protein</fullName>
    </recommendedName>
</protein>